<dbReference type="EMBL" id="WXFA01000059">
    <property type="protein sequence ID" value="MBM3095883.1"/>
    <property type="molecule type" value="Genomic_DNA"/>
</dbReference>
<gene>
    <name evidence="3" type="primary">trbK</name>
    <name evidence="3" type="ORF">GFB56_34920</name>
</gene>
<dbReference type="NCBIfam" id="TIGR04361">
    <property type="entry name" value="TrbK_Ti"/>
    <property type="match status" value="1"/>
</dbReference>
<dbReference type="RefSeq" id="WP_203529988.1">
    <property type="nucleotide sequence ID" value="NZ_CP083375.1"/>
</dbReference>
<keyword evidence="1" id="KW-0732">Signal</keyword>
<dbReference type="Proteomes" id="UP000744980">
    <property type="component" value="Unassembled WGS sequence"/>
</dbReference>
<accession>A0AAW4FX75</accession>
<dbReference type="InterPro" id="IPR024475">
    <property type="entry name" value="TrbJ/K_C"/>
</dbReference>
<reference evidence="3 4" key="1">
    <citation type="submission" date="2020-01" db="EMBL/GenBank/DDBJ databases">
        <title>Draft genome assembly of Ensifer adhaerens T173.</title>
        <authorList>
            <person name="Craig J.E."/>
            <person name="Stinchcombe J.R."/>
        </authorList>
    </citation>
    <scope>NUCLEOTIDE SEQUENCE [LARGE SCALE GENOMIC DNA]</scope>
    <source>
        <strain evidence="3 4">T173</strain>
    </source>
</reference>
<evidence type="ECO:0000256" key="1">
    <source>
        <dbReference type="SAM" id="SignalP"/>
    </source>
</evidence>
<dbReference type="AlphaFoldDB" id="A0AAW4FX75"/>
<organism evidence="3 4">
    <name type="scientific">Ensifer canadensis</name>
    <dbReference type="NCBI Taxonomy" id="555315"/>
    <lineage>
        <taxon>Bacteria</taxon>
        <taxon>Pseudomonadati</taxon>
        <taxon>Pseudomonadota</taxon>
        <taxon>Alphaproteobacteria</taxon>
        <taxon>Hyphomicrobiales</taxon>
        <taxon>Rhizobiaceae</taxon>
        <taxon>Sinorhizobium/Ensifer group</taxon>
        <taxon>Ensifer</taxon>
    </lineage>
</organism>
<dbReference type="Pfam" id="PF10907">
    <property type="entry name" value="DUF2749"/>
    <property type="match status" value="1"/>
</dbReference>
<name>A0AAW4FX75_9HYPH</name>
<feature type="chain" id="PRO_5043935502" evidence="1">
    <location>
        <begin position="20"/>
        <end position="76"/>
    </location>
</feature>
<feature type="signal peptide" evidence="1">
    <location>
        <begin position="1"/>
        <end position="19"/>
    </location>
</feature>
<dbReference type="InterPro" id="IPR020065">
    <property type="entry name" value="Conjugal_tfr_protein_TrbK"/>
</dbReference>
<evidence type="ECO:0000313" key="3">
    <source>
        <dbReference type="EMBL" id="MBM3095883.1"/>
    </source>
</evidence>
<proteinExistence type="predicted"/>
<protein>
    <submittedName>
        <fullName evidence="3">Entry exclusion protein TrbK</fullName>
    </submittedName>
</protein>
<sequence length="76" mass="8173">MVVSKLLLVVVLFATAASAGGAVWLLAQSNDPLQSAAGTVASRSPPNDEARKHAEKFFGGRQDYDLTDGQEMKPRW</sequence>
<feature type="domain" description="Type IV conjugative transfer protein TrbJ/K C-terminal" evidence="2">
    <location>
        <begin position="7"/>
        <end position="76"/>
    </location>
</feature>
<comment type="caution">
    <text evidence="3">The sequence shown here is derived from an EMBL/GenBank/DDBJ whole genome shotgun (WGS) entry which is preliminary data.</text>
</comment>
<evidence type="ECO:0000259" key="2">
    <source>
        <dbReference type="Pfam" id="PF10907"/>
    </source>
</evidence>
<keyword evidence="4" id="KW-1185">Reference proteome</keyword>
<evidence type="ECO:0000313" key="4">
    <source>
        <dbReference type="Proteomes" id="UP000744980"/>
    </source>
</evidence>